<dbReference type="Gene3D" id="2.10.25.10">
    <property type="entry name" value="Laminin"/>
    <property type="match status" value="2"/>
</dbReference>
<dbReference type="PANTHER" id="PTHR46513:SF13">
    <property type="entry name" value="EGF-LIKE DOMAIN-CONTAINING PROTEIN"/>
    <property type="match status" value="1"/>
</dbReference>
<evidence type="ECO:0000259" key="3">
    <source>
        <dbReference type="PROSITE" id="PS50041"/>
    </source>
</evidence>
<dbReference type="CDD" id="cd00037">
    <property type="entry name" value="CLECT"/>
    <property type="match status" value="1"/>
</dbReference>
<dbReference type="InterPro" id="IPR016186">
    <property type="entry name" value="C-type_lectin-like/link_sf"/>
</dbReference>
<feature type="domain" description="EGF-like" evidence="2">
    <location>
        <begin position="2467"/>
        <end position="2502"/>
    </location>
</feature>
<keyword evidence="1" id="KW-1015">Disulfide bond</keyword>
<dbReference type="PROSITE" id="PS00022">
    <property type="entry name" value="EGF_1"/>
    <property type="match status" value="1"/>
</dbReference>
<dbReference type="Gene3D" id="2.120.10.30">
    <property type="entry name" value="TolB, C-terminal domain"/>
    <property type="match status" value="2"/>
</dbReference>
<dbReference type="SUPFAM" id="SSF63825">
    <property type="entry name" value="YWTD domain"/>
    <property type="match status" value="2"/>
</dbReference>
<evidence type="ECO:0000313" key="4">
    <source>
        <dbReference type="Proteomes" id="UP001652625"/>
    </source>
</evidence>
<dbReference type="InterPro" id="IPR016187">
    <property type="entry name" value="CTDL_fold"/>
</dbReference>
<dbReference type="InterPro" id="IPR050778">
    <property type="entry name" value="Cueball_EGF_LRP_Nidogen"/>
</dbReference>
<accession>A0ABM4CQ72</accession>
<dbReference type="SUPFAM" id="SSF56436">
    <property type="entry name" value="C-type lectin-like"/>
    <property type="match status" value="1"/>
</dbReference>
<gene>
    <name evidence="5" type="primary">LOC100210520</name>
</gene>
<dbReference type="PROSITE" id="PS50041">
    <property type="entry name" value="C_TYPE_LECTIN_2"/>
    <property type="match status" value="1"/>
</dbReference>
<dbReference type="PANTHER" id="PTHR46513">
    <property type="entry name" value="VITELLOGENIN RECEPTOR-LIKE PROTEIN-RELATED-RELATED"/>
    <property type="match status" value="1"/>
</dbReference>
<comment type="caution">
    <text evidence="1">Lacks conserved residue(s) required for the propagation of feature annotation.</text>
</comment>
<name>A0ABM4CQ72_HYDVU</name>
<dbReference type="SMART" id="SM00181">
    <property type="entry name" value="EGF"/>
    <property type="match status" value="3"/>
</dbReference>
<dbReference type="PROSITE" id="PS01186">
    <property type="entry name" value="EGF_2"/>
    <property type="match status" value="1"/>
</dbReference>
<dbReference type="InterPro" id="IPR000033">
    <property type="entry name" value="LDLR_classB_rpt"/>
</dbReference>
<dbReference type="RefSeq" id="XP_065664018.1">
    <property type="nucleotide sequence ID" value="XM_065807946.1"/>
</dbReference>
<reference evidence="5" key="1">
    <citation type="submission" date="2025-08" db="UniProtKB">
        <authorList>
            <consortium name="RefSeq"/>
        </authorList>
    </citation>
    <scope>IDENTIFICATION</scope>
</reference>
<proteinExistence type="predicted"/>
<evidence type="ECO:0000256" key="1">
    <source>
        <dbReference type="PROSITE-ProRule" id="PRU00076"/>
    </source>
</evidence>
<dbReference type="GeneID" id="100210520"/>
<feature type="disulfide bond" evidence="1">
    <location>
        <begin position="2492"/>
        <end position="2501"/>
    </location>
</feature>
<dbReference type="InterPro" id="IPR003886">
    <property type="entry name" value="NIDO_dom"/>
</dbReference>
<keyword evidence="1" id="KW-0245">EGF-like domain</keyword>
<keyword evidence="4" id="KW-1185">Reference proteome</keyword>
<protein>
    <submittedName>
        <fullName evidence="5">Uncharacterized protein LOC100210520 isoform X3</fullName>
    </submittedName>
</protein>
<dbReference type="Pfam" id="PF06119">
    <property type="entry name" value="NIDO"/>
    <property type="match status" value="3"/>
</dbReference>
<feature type="domain" description="C-type lectin" evidence="3">
    <location>
        <begin position="2356"/>
        <end position="2461"/>
    </location>
</feature>
<dbReference type="SMART" id="SM00539">
    <property type="entry name" value="NIDO"/>
    <property type="match status" value="2"/>
</dbReference>
<dbReference type="Gene3D" id="3.30.60.30">
    <property type="match status" value="1"/>
</dbReference>
<organism evidence="4 5">
    <name type="scientific">Hydra vulgaris</name>
    <name type="common">Hydra</name>
    <name type="synonym">Hydra attenuata</name>
    <dbReference type="NCBI Taxonomy" id="6087"/>
    <lineage>
        <taxon>Eukaryota</taxon>
        <taxon>Metazoa</taxon>
        <taxon>Cnidaria</taxon>
        <taxon>Hydrozoa</taxon>
        <taxon>Hydroidolina</taxon>
        <taxon>Anthoathecata</taxon>
        <taxon>Aplanulata</taxon>
        <taxon>Hydridae</taxon>
        <taxon>Hydra</taxon>
    </lineage>
</organism>
<evidence type="ECO:0000313" key="5">
    <source>
        <dbReference type="RefSeq" id="XP_065664018.1"/>
    </source>
</evidence>
<dbReference type="InterPro" id="IPR000742">
    <property type="entry name" value="EGF"/>
</dbReference>
<dbReference type="InterPro" id="IPR011042">
    <property type="entry name" value="6-blade_b-propeller_TolB-like"/>
</dbReference>
<dbReference type="InterPro" id="IPR001304">
    <property type="entry name" value="C-type_lectin-like"/>
</dbReference>
<dbReference type="SMART" id="SM00034">
    <property type="entry name" value="CLECT"/>
    <property type="match status" value="1"/>
</dbReference>
<evidence type="ECO:0000259" key="2">
    <source>
        <dbReference type="PROSITE" id="PS50026"/>
    </source>
</evidence>
<dbReference type="SMART" id="SM00135">
    <property type="entry name" value="LY"/>
    <property type="match status" value="6"/>
</dbReference>
<dbReference type="Proteomes" id="UP001652625">
    <property type="component" value="Chromosome 10"/>
</dbReference>
<dbReference type="Pfam" id="PF00059">
    <property type="entry name" value="Lectin_C"/>
    <property type="match status" value="1"/>
</dbReference>
<dbReference type="Gene3D" id="3.10.100.10">
    <property type="entry name" value="Mannose-Binding Protein A, subunit A"/>
    <property type="match status" value="1"/>
</dbReference>
<sequence length="2636" mass="292053">MYALQFLWILKSDFVFNMYVYKAFLFSQLIYITSPLLINQRSDWGNVQAKSDDACVPITLNKPIQLWSNSFQKFYVSNNGGIFTTSYTTMIDINPWTSFPPYSLLVYWADASYLRQCTDILCGMYINQNPSNAVLSVINNTIKNGFFADGQRTIIVTWYKAPSYSSTSPKQLLENTFQSVITSDGTNTYFIASYDTITYPQSNDGTAKIGFYQNSNFRIVLPGSENLNFVRNNLNCQSNVNLLGVYVAGLTSLSGYQGINDAGVSKITSSCSFCRGDSLVQCFQPNTLQVSPSFTYTNIASSGVAATRLAWSLLTLSSSTPFVSASSIVTTRSISSLSTAIGSAINSSTYNISTAVTFTQTEPVSGPITQSDVMITSSTSSAFVSAFPIGTSFSTLPISASTAIPSVATAAVSTQSGLSSIPSSTIVATTPISSTSSGGCLFNNGGCSDICNLLNNNVVCSCSKGVLASDSRTCYDNTEFIFASLKNVVLKWNSSNTLAPIYNFGVTSTDVGIVAMDYDYKNKLFYYSRNTDTVSIISMMNIDGSNKQALFIVNSVVDGMAYDWTRNFLYYADKHNGIFSLDLNSKVLIPALVSKGISNLSSVVSPRAMVLENCGRSLFVTFWGEIGYVGRFFFNNTIKVIAGDLLYPNSLAIDRKKSRLYWADSFFSRIESSNFDGSCRQIIAFVPGYYPFSMFYWNSSLFWINWVSLDEQNSIMTTNIWNKQTVVFKNIISRGYALDLFQDDSNGLCDSTPACEKIPFVPLYPTSNQPLLPFGEGFDRKLPPSDDGGVEFRLSQDIPLFLNYPSRNVFIYTNGIISLNGFFNESTAYSVSNVPLLAVYAADFNTSQIGNVYYRESVDPTDLMMITNILKNNSLDYNSSLFNASHLVVATWDMVPSYLNPNLMSTFQAVIASDDKQSIVINLYQRLDIKGGQVGFSNGLSCNFFPPIENTELLNLGYMVFNLSKCFDLYINLSTTQIPITSTTSSPVQPNTLQVSPSFTYTNIASSGVIATRLAWSLLTLSSSTPFVSASSIVTTRSISSLSTAIGSAINSSTSNISTAVTFTQTEPVSGPITQSDVMITSSTSSAFVSAFPIGTSFSTLPISASTAITSVATAAVSTQSGLSSIPSSTIVATTPISSTSSGGCLFNNGGCSDICNLLNNNVVCSCSKGVLTSDSRTCYDNTEFIFASLKNVVLRWNSSNTLEPIYDFGVTSTDVGIVAMDYDYKNKLFYYSRNTATVSIINMMNIDGSNKQALFIVNSVVDGMAYDWTRNFLYYADKNNGIFSLDLNSKVLIPALVSKGISYLSSTVSPRAMVLENCGRSLFVTFWGKRNGYVGRFFFNNTIKVIAGDLLYPNSLAIDRKKSRLYWADSFFSRIESSNFDGSCRQIIAFVPGYYPFSMFYWNSSLFWINWVSLESAEQNSIMTTNIWNKQTVVFKNISSRGYALDLFQDDSNGLCDNTPACEKIPFVPLYPTSNQPLLPFGEGFDRKLPPSDDGGVEFRLSQDIPLFLNYPSRNVFIYTNGIISLNGFFNESTAYSVSNVPLLAVYAADFNTSQIGNVYYRESVDPTDLMMISNILKNNSLDYNSSLFNASHLVVATWDMVPSYYNPNLMSTFQAVIASDDKQSIVINLYQRLDIKGGQVGFSNGLSCNFFPPIENTELLNLGYMVFNLSECFDLYINLSTTQLPITRTTSSPGTGQISINVIPGIQNLFQETSLLMMFPETSNDISISDDSLVIFSQTVSNVYPSNSFLKYSSSVATFIGSLDESIDTYLLLMSVSYVSSSLQGQLQIGKFQTLPYTDLNCVYTLFPTIMESSPVIKLNGYTPAIDQYFSDFPLLWLYNTTVNGFGACYKEQFAFSELKNIWINYVAISRPILNISEANTYIFSTKLNRAAVNQEGRFCEQINFTYSYFGMPIVLLTPEVIISDLNTVSNESMLKIGNLITWVHSVGNTSVIVCSRNGHENQTHRPFPVKLHYSVIGTVNHCTNFVCADELECHLDKNLKPYCGCKTECPESSDVCGFNLVTYSSLCDMQKNFCNEFGNNSNTWPGMAYKGSCQQFPYLTGMVKLDPVPGAPGAFCKNVALVPNFFYKLYPLQVILTVSWESDIKRKTIHDASTVWSENVTVNSFRACVLVAGRHFFDNLPSPNVYWGVLQKRLFTSDLIEGGIINLPTWETGSQCVSLLFPRTPNLLASVSLNSSSFTDALNIWIEKDPNSLMHKICVQELQNFDGVHEGVQIHYLAVYTAFKYFPEVGDIVLTSSNIVGSTICSAMKYNTHYPKLPNPTVFVTVAFTSSFFSANDTLKDSLNNLATWIETKNNTSIQFCVDSVDWEYMKLNKLILYYVISPKFCEDGYYYFQDRCFKLLINNYTYDEAQLQCSYLNASLPTFDSASWDYFLVSLANSAIWLDFKKIDGQWEWDNSLLSYTNWGVGKPSGNGDCSISNGTQGWADVLCLQTFNVVCYKDAQTAIFDCSMTCQNGLCQVNSLGIVTCDCLPGFSGTWCDQKFPDSCQNYVTLNQPWRRYNSSSLPNTPLNISCDNMLAGNDSLWIRFSSENGGKLWDSKCIESQNYCGVKYPGWLSVSHPSVRDGLVTSTLHFYSYYCASDVGLVKIINCNNYYVYNFVKIPYWSCDFGVCTV</sequence>
<dbReference type="PROSITE" id="PS50026">
    <property type="entry name" value="EGF_3"/>
    <property type="match status" value="1"/>
</dbReference>